<protein>
    <submittedName>
        <fullName evidence="2">Uncharacterized protein</fullName>
    </submittedName>
</protein>
<feature type="region of interest" description="Disordered" evidence="1">
    <location>
        <begin position="1"/>
        <end position="47"/>
    </location>
</feature>
<name>A0ABN7ACQ2_9HEMI</name>
<feature type="compositionally biased region" description="Basic and acidic residues" evidence="1">
    <location>
        <begin position="24"/>
        <end position="35"/>
    </location>
</feature>
<evidence type="ECO:0000256" key="1">
    <source>
        <dbReference type="SAM" id="MobiDB-lite"/>
    </source>
</evidence>
<dbReference type="Proteomes" id="UP001307889">
    <property type="component" value="Chromosome 2"/>
</dbReference>
<dbReference type="EMBL" id="AP028910">
    <property type="protein sequence ID" value="BES89783.1"/>
    <property type="molecule type" value="Genomic_DNA"/>
</dbReference>
<accession>A0ABN7ACQ2</accession>
<reference evidence="2 3" key="1">
    <citation type="submission" date="2023-09" db="EMBL/GenBank/DDBJ databases">
        <title>Nesidiocoris tenuis whole genome shotgun sequence.</title>
        <authorList>
            <person name="Shibata T."/>
            <person name="Shimoda M."/>
            <person name="Kobayashi T."/>
            <person name="Uehara T."/>
        </authorList>
    </citation>
    <scope>NUCLEOTIDE SEQUENCE [LARGE SCALE GENOMIC DNA]</scope>
    <source>
        <strain evidence="2 3">Japan</strain>
    </source>
</reference>
<sequence length="115" mass="13048">MNVESSSYRDVAARSLTSSYSEKCVSKEETEEKTELANAPQDTSRHKVKVPAKFNDFELYSAYCLLARRSDPVSYEVASESPEWSSAIIRELESHERLETWPSNLPTGETPIDTR</sequence>
<organism evidence="2 3">
    <name type="scientific">Nesidiocoris tenuis</name>
    <dbReference type="NCBI Taxonomy" id="355587"/>
    <lineage>
        <taxon>Eukaryota</taxon>
        <taxon>Metazoa</taxon>
        <taxon>Ecdysozoa</taxon>
        <taxon>Arthropoda</taxon>
        <taxon>Hexapoda</taxon>
        <taxon>Insecta</taxon>
        <taxon>Pterygota</taxon>
        <taxon>Neoptera</taxon>
        <taxon>Paraneoptera</taxon>
        <taxon>Hemiptera</taxon>
        <taxon>Heteroptera</taxon>
        <taxon>Panheteroptera</taxon>
        <taxon>Cimicomorpha</taxon>
        <taxon>Miridae</taxon>
        <taxon>Dicyphina</taxon>
        <taxon>Nesidiocoris</taxon>
    </lineage>
</organism>
<gene>
    <name evidence="2" type="ORF">NTJ_02590</name>
</gene>
<proteinExistence type="predicted"/>
<keyword evidence="3" id="KW-1185">Reference proteome</keyword>
<evidence type="ECO:0000313" key="2">
    <source>
        <dbReference type="EMBL" id="BES89783.1"/>
    </source>
</evidence>
<evidence type="ECO:0000313" key="3">
    <source>
        <dbReference type="Proteomes" id="UP001307889"/>
    </source>
</evidence>